<sequence>MSVRLANTSTNALLTNTSEPRLLVYGFEVTTMNGNAADLMQLAEFVEFSPMEGVLRLKNVKKPTSPAGKLRVRLTAIVDTPEPVEGGDSITSMSTTLELTKKVELKMWSDEAETERQKSDEEAPVEEVMMSKQEASVMPVETAEVDGFKRLRKPRRYSTKYIPVRILDAVSQMETIPTAPSGPQLKLIVSGLNEIGDAEIVPGKRLNLRCTATDESGEPITLSSSSLFSWQIVDAFGRPVNLGSLFSSIEGEQTVSQEGLPTSNITLTNSHNFAEIYANGEVEDDQVNEEKNFESLVRFLNQNRFQGRCLLSHIVSGPDGQPDQTKSRLISSDYFNLVPRRQKPDGQMEPTTPKQTTKPDKVTPSDF</sequence>
<reference evidence="3" key="1">
    <citation type="submission" date="2018-11" db="EMBL/GenBank/DDBJ databases">
        <authorList>
            <consortium name="Pathogen Informatics"/>
        </authorList>
    </citation>
    <scope>NUCLEOTIDE SEQUENCE</scope>
</reference>
<feature type="domain" description="Ig-like" evidence="2">
    <location>
        <begin position="183"/>
        <end position="230"/>
    </location>
</feature>
<evidence type="ECO:0000313" key="3">
    <source>
        <dbReference type="EMBL" id="VEL07514.1"/>
    </source>
</evidence>
<protein>
    <recommendedName>
        <fullName evidence="2">Ig-like domain-containing protein</fullName>
    </recommendedName>
</protein>
<organism evidence="3 4">
    <name type="scientific">Protopolystoma xenopodis</name>
    <dbReference type="NCBI Taxonomy" id="117903"/>
    <lineage>
        <taxon>Eukaryota</taxon>
        <taxon>Metazoa</taxon>
        <taxon>Spiralia</taxon>
        <taxon>Lophotrochozoa</taxon>
        <taxon>Platyhelminthes</taxon>
        <taxon>Monogenea</taxon>
        <taxon>Polyopisthocotylea</taxon>
        <taxon>Polystomatidea</taxon>
        <taxon>Polystomatidae</taxon>
        <taxon>Protopolystoma</taxon>
    </lineage>
</organism>
<feature type="compositionally biased region" description="Basic and acidic residues" evidence="1">
    <location>
        <begin position="357"/>
        <end position="367"/>
    </location>
</feature>
<proteinExistence type="predicted"/>
<accession>A0A3S5A5F6</accession>
<dbReference type="InterPro" id="IPR007110">
    <property type="entry name" value="Ig-like_dom"/>
</dbReference>
<dbReference type="EMBL" id="CAAALY010001914">
    <property type="protein sequence ID" value="VEL07514.1"/>
    <property type="molecule type" value="Genomic_DNA"/>
</dbReference>
<evidence type="ECO:0000259" key="2">
    <source>
        <dbReference type="PROSITE" id="PS50835"/>
    </source>
</evidence>
<evidence type="ECO:0000256" key="1">
    <source>
        <dbReference type="SAM" id="MobiDB-lite"/>
    </source>
</evidence>
<feature type="region of interest" description="Disordered" evidence="1">
    <location>
        <begin position="334"/>
        <end position="367"/>
    </location>
</feature>
<evidence type="ECO:0000313" key="4">
    <source>
        <dbReference type="Proteomes" id="UP000784294"/>
    </source>
</evidence>
<comment type="caution">
    <text evidence="3">The sequence shown here is derived from an EMBL/GenBank/DDBJ whole genome shotgun (WGS) entry which is preliminary data.</text>
</comment>
<dbReference type="PROSITE" id="PS50835">
    <property type="entry name" value="IG_LIKE"/>
    <property type="match status" value="1"/>
</dbReference>
<gene>
    <name evidence="3" type="ORF">PXEA_LOCUS954</name>
</gene>
<dbReference type="AlphaFoldDB" id="A0A3S5A5F6"/>
<keyword evidence="4" id="KW-1185">Reference proteome</keyword>
<name>A0A3S5A5F6_9PLAT</name>
<dbReference type="Proteomes" id="UP000784294">
    <property type="component" value="Unassembled WGS sequence"/>
</dbReference>